<dbReference type="AlphaFoldDB" id="V5DXF9"/>
<dbReference type="GO" id="GO:0043093">
    <property type="term" value="P:FtsZ-dependent cytokinesis"/>
    <property type="evidence" value="ECO:0007669"/>
    <property type="project" value="UniProtKB-UniRule"/>
</dbReference>
<dbReference type="SUPFAM" id="SSF56601">
    <property type="entry name" value="beta-lactamase/transpeptidase-like"/>
    <property type="match status" value="1"/>
</dbReference>
<evidence type="ECO:0000256" key="12">
    <source>
        <dbReference type="ARBA" id="ARBA00023136"/>
    </source>
</evidence>
<keyword evidence="19" id="KW-0328">Glycosyltransferase</keyword>
<keyword evidence="20" id="KW-1185">Reference proteome</keyword>
<dbReference type="EC" id="3.4.16.4" evidence="16"/>
<comment type="function">
    <text evidence="16">Catalyzes cross-linking of the peptidoglycan cell wall at the division septum.</text>
</comment>
<evidence type="ECO:0000256" key="6">
    <source>
        <dbReference type="ARBA" id="ARBA00022670"/>
    </source>
</evidence>
<keyword evidence="11 16" id="KW-1133">Transmembrane helix</keyword>
<keyword evidence="3 16" id="KW-0997">Cell inner membrane</keyword>
<sequence length="608" mass="66416">MQIANGNRPRNQASDFSGRRKFLLAFVMSCMAVLVVRAIHLQVFKKDFLQDRSRYVDTVSISSYRGIIEDRNGEALAISSPAPSITVNPKELGQDDEGAVSQMEKQFRKEHGGEKLSDSQKQEVIGLYREQKVAKIRQLEKLLDLPTGKVNNILVEKKDKGFAYLAKKINPDLAEQVKALKLAGVGILREFKRFYPSGEVTAHLLGFTNAEDVGQVALEKSYEALLKGTDGKKRVIKDGLHQVIADVENIASPIPGKNLELSIDQRIQYLAYRELQNAVTVNKAKSGALVVLDAKTGEILAAVNQPSFNPNAKDELKEGLYRNRAFTEVFEPGSTVKPFTVAAALEGKYIRPTDLFATDGVFPVGNHTVRDTHHYGTLDVEGVIKKSSNIGVAKMALKMPTEYFWGMFNKVGFGASPATGFPGETDGRMPVMKRMRDFDKAVLSFGYGLNVSVLQLARAYTALADDGVLHSVSLLKRDEDVDAQRVLSQKTAKTVRTMMESVITKEGTAYEARVDGYRVAGKTGTAKKAGAHGYSANSYFALFAGLAPASNPRLVVVVMIDEPSAGQYYGGLVSAPVFSKVMGGALRLLGVTPDQENTMPILLAKKTP</sequence>
<organism evidence="19 20">
    <name type="scientific">Methyloglobulus morosus KoM1</name>
    <dbReference type="NCBI Taxonomy" id="1116472"/>
    <lineage>
        <taxon>Bacteria</taxon>
        <taxon>Pseudomonadati</taxon>
        <taxon>Pseudomonadota</taxon>
        <taxon>Gammaproteobacteria</taxon>
        <taxon>Methylococcales</taxon>
        <taxon>Methylococcaceae</taxon>
        <taxon>Methyloglobulus</taxon>
    </lineage>
</organism>
<dbReference type="InterPro" id="IPR001460">
    <property type="entry name" value="PCN-bd_Tpept"/>
</dbReference>
<dbReference type="PATRIC" id="fig|1116472.3.peg.2198"/>
<dbReference type="GO" id="GO:0005886">
    <property type="term" value="C:plasma membrane"/>
    <property type="evidence" value="ECO:0007669"/>
    <property type="project" value="UniProtKB-SubCell"/>
</dbReference>
<keyword evidence="8 16" id="KW-0378">Hydrolase</keyword>
<dbReference type="Proteomes" id="UP000017842">
    <property type="component" value="Unassembled WGS sequence"/>
</dbReference>
<keyword evidence="5 16" id="KW-0121">Carboxypeptidase</keyword>
<evidence type="ECO:0000256" key="11">
    <source>
        <dbReference type="ARBA" id="ARBA00022989"/>
    </source>
</evidence>
<keyword evidence="2 16" id="KW-1003">Cell membrane</keyword>
<dbReference type="GO" id="GO:0071555">
    <property type="term" value="P:cell wall organization"/>
    <property type="evidence" value="ECO:0007669"/>
    <property type="project" value="UniProtKB-KW"/>
</dbReference>
<evidence type="ECO:0000256" key="8">
    <source>
        <dbReference type="ARBA" id="ARBA00022801"/>
    </source>
</evidence>
<keyword evidence="19" id="KW-0808">Transferase</keyword>
<dbReference type="GO" id="GO:0008658">
    <property type="term" value="F:penicillin binding"/>
    <property type="evidence" value="ECO:0007669"/>
    <property type="project" value="InterPro"/>
</dbReference>
<feature type="domain" description="Penicillin-binding protein transpeptidase" evidence="17">
    <location>
        <begin position="287"/>
        <end position="582"/>
    </location>
</feature>
<comment type="similarity">
    <text evidence="16">Belongs to the transpeptidase family. FtsI subfamily.</text>
</comment>
<dbReference type="InterPro" id="IPR050515">
    <property type="entry name" value="Beta-lactam/transpept"/>
</dbReference>
<evidence type="ECO:0000259" key="17">
    <source>
        <dbReference type="Pfam" id="PF00905"/>
    </source>
</evidence>
<keyword evidence="13 16" id="KW-0717">Septation</keyword>
<dbReference type="InterPro" id="IPR037532">
    <property type="entry name" value="FtsI_transpept"/>
</dbReference>
<dbReference type="GO" id="GO:0006508">
    <property type="term" value="P:proteolysis"/>
    <property type="evidence" value="ECO:0007669"/>
    <property type="project" value="UniProtKB-KW"/>
</dbReference>
<keyword evidence="12 16" id="KW-0472">Membrane</keyword>
<keyword evidence="10 16" id="KW-0573">Peptidoglycan synthesis</keyword>
<dbReference type="InterPro" id="IPR005311">
    <property type="entry name" value="PBP_dimer"/>
</dbReference>
<evidence type="ECO:0000256" key="15">
    <source>
        <dbReference type="ARBA" id="ARBA00023316"/>
    </source>
</evidence>
<evidence type="ECO:0000256" key="5">
    <source>
        <dbReference type="ARBA" id="ARBA00022645"/>
    </source>
</evidence>
<dbReference type="eggNOG" id="COG0768">
    <property type="taxonomic scope" value="Bacteria"/>
</dbReference>
<evidence type="ECO:0000256" key="1">
    <source>
        <dbReference type="ARBA" id="ARBA00004370"/>
    </source>
</evidence>
<evidence type="ECO:0000259" key="18">
    <source>
        <dbReference type="Pfam" id="PF03717"/>
    </source>
</evidence>
<keyword evidence="7 16" id="KW-0812">Transmembrane</keyword>
<comment type="catalytic activity">
    <reaction evidence="16">
        <text>Preferential cleavage: (Ac)2-L-Lys-D-Ala-|-D-Ala. Also transpeptidation of peptidyl-alanyl moieties that are N-acyl substituents of D-alanine.</text>
        <dbReference type="EC" id="3.4.16.4"/>
    </reaction>
</comment>
<name>V5DXF9_9GAMM</name>
<feature type="transmembrane region" description="Helical" evidence="16">
    <location>
        <begin position="21"/>
        <end position="40"/>
    </location>
</feature>
<dbReference type="InterPro" id="IPR036138">
    <property type="entry name" value="PBP_dimer_sf"/>
</dbReference>
<feature type="active site" description="Acyl-ester intermediate" evidence="16">
    <location>
        <position position="334"/>
    </location>
</feature>
<dbReference type="Gene3D" id="3.90.1310.10">
    <property type="entry name" value="Penicillin-binding protein 2a (Domain 2)"/>
    <property type="match status" value="1"/>
</dbReference>
<keyword evidence="15 16" id="KW-0961">Cell wall biogenesis/degradation</keyword>
<evidence type="ECO:0000256" key="9">
    <source>
        <dbReference type="ARBA" id="ARBA00022960"/>
    </source>
</evidence>
<dbReference type="PANTHER" id="PTHR30627:SF1">
    <property type="entry name" value="PEPTIDOGLYCAN D,D-TRANSPEPTIDASE FTSI"/>
    <property type="match status" value="1"/>
</dbReference>
<keyword evidence="4 16" id="KW-0132">Cell division</keyword>
<dbReference type="SUPFAM" id="SSF56519">
    <property type="entry name" value="Penicillin binding protein dimerisation domain"/>
    <property type="match status" value="1"/>
</dbReference>
<dbReference type="Pfam" id="PF03717">
    <property type="entry name" value="PBP_dimer"/>
    <property type="match status" value="1"/>
</dbReference>
<accession>V5DXF9</accession>
<dbReference type="GO" id="GO:0000917">
    <property type="term" value="P:division septum assembly"/>
    <property type="evidence" value="ECO:0007669"/>
    <property type="project" value="UniProtKB-KW"/>
</dbReference>
<dbReference type="Gene3D" id="1.10.150.770">
    <property type="match status" value="1"/>
</dbReference>
<evidence type="ECO:0000313" key="20">
    <source>
        <dbReference type="Proteomes" id="UP000017842"/>
    </source>
</evidence>
<keyword evidence="14 16" id="KW-0131">Cell cycle</keyword>
<dbReference type="GO" id="GO:0008360">
    <property type="term" value="P:regulation of cell shape"/>
    <property type="evidence" value="ECO:0007669"/>
    <property type="project" value="UniProtKB-KW"/>
</dbReference>
<evidence type="ECO:0000256" key="16">
    <source>
        <dbReference type="HAMAP-Rule" id="MF_02080"/>
    </source>
</evidence>
<dbReference type="Gene3D" id="3.40.710.10">
    <property type="entry name" value="DD-peptidase/beta-lactamase superfamily"/>
    <property type="match status" value="1"/>
</dbReference>
<dbReference type="HAMAP" id="MF_02080">
    <property type="entry name" value="FtsI_transpept"/>
    <property type="match status" value="1"/>
</dbReference>
<dbReference type="UniPathway" id="UPA00219"/>
<proteinExistence type="inferred from homology"/>
<evidence type="ECO:0000256" key="2">
    <source>
        <dbReference type="ARBA" id="ARBA00022475"/>
    </source>
</evidence>
<evidence type="ECO:0000256" key="13">
    <source>
        <dbReference type="ARBA" id="ARBA00023210"/>
    </source>
</evidence>
<comment type="subcellular location">
    <subcellularLocation>
        <location evidence="16">Cell inner membrane</location>
        <topology evidence="16">Single-pass membrane protein</topology>
    </subcellularLocation>
    <subcellularLocation>
        <location evidence="1">Membrane</location>
    </subcellularLocation>
</comment>
<dbReference type="GO" id="GO:0009002">
    <property type="term" value="F:serine-type D-Ala-D-Ala carboxypeptidase activity"/>
    <property type="evidence" value="ECO:0007669"/>
    <property type="project" value="UniProtKB-UniRule"/>
</dbReference>
<evidence type="ECO:0000256" key="14">
    <source>
        <dbReference type="ARBA" id="ARBA00023306"/>
    </source>
</evidence>
<evidence type="ECO:0000256" key="10">
    <source>
        <dbReference type="ARBA" id="ARBA00022984"/>
    </source>
</evidence>
<evidence type="ECO:0000256" key="7">
    <source>
        <dbReference type="ARBA" id="ARBA00022692"/>
    </source>
</evidence>
<dbReference type="GO" id="GO:0009252">
    <property type="term" value="P:peptidoglycan biosynthetic process"/>
    <property type="evidence" value="ECO:0007669"/>
    <property type="project" value="UniProtKB-UniRule"/>
</dbReference>
<comment type="caution">
    <text evidence="19">The sequence shown here is derived from an EMBL/GenBank/DDBJ whole genome shotgun (WGS) entry which is preliminary data.</text>
</comment>
<evidence type="ECO:0000256" key="4">
    <source>
        <dbReference type="ARBA" id="ARBA00022618"/>
    </source>
</evidence>
<comment type="pathway">
    <text evidence="16">Cell wall biogenesis; peptidoglycan biosynthesis.</text>
</comment>
<protein>
    <recommendedName>
        <fullName evidence="16">Peptidoglycan D,D-transpeptidase FtsI</fullName>
        <ecNumber evidence="16">3.4.16.4</ecNumber>
    </recommendedName>
    <alternativeName>
        <fullName evidence="16">Penicillin-binding protein 3</fullName>
        <shortName evidence="16">PBP-3</shortName>
    </alternativeName>
</protein>
<dbReference type="EMBL" id="AYLO01000074">
    <property type="protein sequence ID" value="ESS72006.1"/>
    <property type="molecule type" value="Genomic_DNA"/>
</dbReference>
<dbReference type="STRING" id="1116472.MGMO_77c00190"/>
<evidence type="ECO:0000256" key="3">
    <source>
        <dbReference type="ARBA" id="ARBA00022519"/>
    </source>
</evidence>
<gene>
    <name evidence="16 19" type="primary">ftsI</name>
    <name evidence="19" type="ORF">MGMO_77c00190</name>
</gene>
<dbReference type="InterPro" id="IPR012338">
    <property type="entry name" value="Beta-lactam/transpept-like"/>
</dbReference>
<keyword evidence="6 16" id="KW-0645">Protease</keyword>
<evidence type="ECO:0000313" key="19">
    <source>
        <dbReference type="EMBL" id="ESS72006.1"/>
    </source>
</evidence>
<feature type="domain" description="Penicillin-binding protein dimerisation" evidence="18">
    <location>
        <begin position="61"/>
        <end position="244"/>
    </location>
</feature>
<dbReference type="Pfam" id="PF00905">
    <property type="entry name" value="Transpeptidase"/>
    <property type="match status" value="1"/>
</dbReference>
<dbReference type="Gene3D" id="3.30.450.330">
    <property type="match status" value="1"/>
</dbReference>
<dbReference type="PANTHER" id="PTHR30627">
    <property type="entry name" value="PEPTIDOGLYCAN D,D-TRANSPEPTIDASE"/>
    <property type="match status" value="1"/>
</dbReference>
<reference evidence="19 20" key="1">
    <citation type="journal article" date="2013" name="Genome Announc.">
        <title>Draft Genome Sequence of the Methanotrophic Gammaproteobacterium Methyloglobulus morosus DSM 22980 Strain KoM1.</title>
        <authorList>
            <person name="Poehlein A."/>
            <person name="Deutzmann J.S."/>
            <person name="Daniel R."/>
            <person name="Simeonova D.D."/>
        </authorList>
    </citation>
    <scope>NUCLEOTIDE SEQUENCE [LARGE SCALE GENOMIC DNA]</scope>
    <source>
        <strain evidence="19 20">KoM1</strain>
    </source>
</reference>
<keyword evidence="9 16" id="KW-0133">Cell shape</keyword>
<dbReference type="GO" id="GO:0008955">
    <property type="term" value="F:peptidoglycan glycosyltransferase activity"/>
    <property type="evidence" value="ECO:0007669"/>
    <property type="project" value="InterPro"/>
</dbReference>